<evidence type="ECO:0000256" key="1">
    <source>
        <dbReference type="SAM" id="Coils"/>
    </source>
</evidence>
<gene>
    <name evidence="3" type="ORF">CYMTET_35533</name>
</gene>
<feature type="region of interest" description="Disordered" evidence="2">
    <location>
        <begin position="378"/>
        <end position="430"/>
    </location>
</feature>
<name>A0AAE0F8W8_9CHLO</name>
<reference evidence="3 4" key="1">
    <citation type="journal article" date="2015" name="Genome Biol. Evol.">
        <title>Comparative Genomics of a Bacterivorous Green Alga Reveals Evolutionary Causalities and Consequences of Phago-Mixotrophic Mode of Nutrition.</title>
        <authorList>
            <person name="Burns J.A."/>
            <person name="Paasch A."/>
            <person name="Narechania A."/>
            <person name="Kim E."/>
        </authorList>
    </citation>
    <scope>NUCLEOTIDE SEQUENCE [LARGE SCALE GENOMIC DNA]</scope>
    <source>
        <strain evidence="3 4">PLY_AMNH</strain>
    </source>
</reference>
<sequence>MALPQKSVTVLRLKLDKMDAPLLAQHRQKFLRTNFAHPHARSAMSSISQKASAPLPVVAVVKAVGILLLPDAYASFEDLSKTTHRAWATVKTIFTSQESQQKLSALMLRFKAESLQPDKAVGAEVLLDTYRAPEAMLRSDMKTVQIVRMLEEWVHIEVALFRRTTRDRGDGLMHLPLPPPTSVVQEAWADKRTARTSHNGAQLAGTTAPVKNVHQAGQKSPRGGNMTTVTPRGGNMPIVSPRGGNMPTVTPRGGNMPHPVKSPKATTASSKLGRSRSGTGDAGTSASGHEAHASFSIEDIAEMQNRAPAELAVVTPSPRVERSSFSFKLSDMQEGAIVNTPDSDSPRSKRGGASPPSGEIVSLRTTVIEQKQVIKRLQSQVSANRRHSSGSLSAREHPLQRTRSTSRRRTLSGAGNTHPGVDGDIGSSSDAGAVDGDVAELRAQVEAYQLELEKKEAKIQELNKAVMRMQLNQLDVTKQTLKASSNLKFVQDCVEKGIKCIQCNSYSTPLCVKCNSNENLQCQGPERPSLGCICMLGVD</sequence>
<dbReference type="EMBL" id="LGRX02022784">
    <property type="protein sequence ID" value="KAK3255276.1"/>
    <property type="molecule type" value="Genomic_DNA"/>
</dbReference>
<accession>A0AAE0F8W8</accession>
<dbReference type="AlphaFoldDB" id="A0AAE0F8W8"/>
<feature type="compositionally biased region" description="Low complexity" evidence="2">
    <location>
        <begin position="275"/>
        <end position="288"/>
    </location>
</feature>
<feature type="coiled-coil region" evidence="1">
    <location>
        <begin position="438"/>
        <end position="472"/>
    </location>
</feature>
<organism evidence="3 4">
    <name type="scientific">Cymbomonas tetramitiformis</name>
    <dbReference type="NCBI Taxonomy" id="36881"/>
    <lineage>
        <taxon>Eukaryota</taxon>
        <taxon>Viridiplantae</taxon>
        <taxon>Chlorophyta</taxon>
        <taxon>Pyramimonadophyceae</taxon>
        <taxon>Pyramimonadales</taxon>
        <taxon>Pyramimonadaceae</taxon>
        <taxon>Cymbomonas</taxon>
    </lineage>
</organism>
<proteinExistence type="predicted"/>
<keyword evidence="1" id="KW-0175">Coiled coil</keyword>
<evidence type="ECO:0000313" key="4">
    <source>
        <dbReference type="Proteomes" id="UP001190700"/>
    </source>
</evidence>
<protein>
    <submittedName>
        <fullName evidence="3">Uncharacterized protein</fullName>
    </submittedName>
</protein>
<keyword evidence="4" id="KW-1185">Reference proteome</keyword>
<evidence type="ECO:0000313" key="3">
    <source>
        <dbReference type="EMBL" id="KAK3255276.1"/>
    </source>
</evidence>
<evidence type="ECO:0000256" key="2">
    <source>
        <dbReference type="SAM" id="MobiDB-lite"/>
    </source>
</evidence>
<dbReference type="Proteomes" id="UP001190700">
    <property type="component" value="Unassembled WGS sequence"/>
</dbReference>
<feature type="region of interest" description="Disordered" evidence="2">
    <location>
        <begin position="326"/>
        <end position="361"/>
    </location>
</feature>
<feature type="region of interest" description="Disordered" evidence="2">
    <location>
        <begin position="211"/>
        <end position="291"/>
    </location>
</feature>
<comment type="caution">
    <text evidence="3">The sequence shown here is derived from an EMBL/GenBank/DDBJ whole genome shotgun (WGS) entry which is preliminary data.</text>
</comment>